<dbReference type="Pfam" id="PF09603">
    <property type="entry name" value="Fib_succ_major"/>
    <property type="match status" value="1"/>
</dbReference>
<dbReference type="NCBIfam" id="TIGR02145">
    <property type="entry name" value="Fib_succ_major"/>
    <property type="match status" value="1"/>
</dbReference>
<reference evidence="3" key="1">
    <citation type="submission" date="2016-11" db="EMBL/GenBank/DDBJ databases">
        <authorList>
            <person name="Varghese N."/>
            <person name="Submissions S."/>
        </authorList>
    </citation>
    <scope>NUCLEOTIDE SEQUENCE [LARGE SCALE GENOMIC DNA]</scope>
    <source>
        <strain evidence="3">UWOS</strain>
    </source>
</reference>
<accession>A0A1M6W5N5</accession>
<dbReference type="AlphaFoldDB" id="A0A1M6W5N5"/>
<dbReference type="InterPro" id="IPR011871">
    <property type="entry name" value="Fib_succ_major"/>
</dbReference>
<dbReference type="RefSeq" id="WP_073305056.1">
    <property type="nucleotide sequence ID" value="NZ_FRAW01000022.1"/>
</dbReference>
<protein>
    <submittedName>
        <fullName evidence="2">Major paralogous domain-containing protein</fullName>
    </submittedName>
</protein>
<name>A0A1M6W5N5_9BACT</name>
<evidence type="ECO:0000313" key="2">
    <source>
        <dbReference type="EMBL" id="SHK88938.1"/>
    </source>
</evidence>
<dbReference type="Proteomes" id="UP000184275">
    <property type="component" value="Unassembled WGS sequence"/>
</dbReference>
<evidence type="ECO:0000259" key="1">
    <source>
        <dbReference type="Pfam" id="PF09603"/>
    </source>
</evidence>
<gene>
    <name evidence="2" type="ORF">SAMN05720469_12219</name>
</gene>
<keyword evidence="3" id="KW-1185">Reference proteome</keyword>
<evidence type="ECO:0000313" key="3">
    <source>
        <dbReference type="Proteomes" id="UP000184275"/>
    </source>
</evidence>
<organism evidence="2 3">
    <name type="scientific">Fibrobacter intestinalis</name>
    <dbReference type="NCBI Taxonomy" id="28122"/>
    <lineage>
        <taxon>Bacteria</taxon>
        <taxon>Pseudomonadati</taxon>
        <taxon>Fibrobacterota</taxon>
        <taxon>Fibrobacteria</taxon>
        <taxon>Fibrobacterales</taxon>
        <taxon>Fibrobacteraceae</taxon>
        <taxon>Fibrobacter</taxon>
    </lineage>
</organism>
<sequence length="236" mass="26836">MKKTKFQSFLSNKAIKFVARMNLSWRVIGFAISSLILIACTTDADDSFDAATVCPSEGTNIYGMPNRGTFVDERDGQEYQYTTIGDQVWMAQSLSYEAAGSFCYDSLPENCEKYGRLYLGKNLDQLCPAGWRMPKSNDYDNLLITVDNRMNVLSAGYWENIQDTINTNKCGMSLRAGGFAYLTESRNESNDVSFWTNESDGSDYFYTLYVCYNYMSVSSLGHSIETMKYYIRCIKE</sequence>
<proteinExistence type="predicted"/>
<feature type="domain" description="Fibrobacter succinogenes major paralogous" evidence="1">
    <location>
        <begin position="84"/>
        <end position="235"/>
    </location>
</feature>
<dbReference type="EMBL" id="FRAW01000022">
    <property type="protein sequence ID" value="SHK88938.1"/>
    <property type="molecule type" value="Genomic_DNA"/>
</dbReference>